<dbReference type="InterPro" id="IPR008271">
    <property type="entry name" value="Ser/Thr_kinase_AS"/>
</dbReference>
<gene>
    <name evidence="8" type="ORF">KSF_038000</name>
</gene>
<dbReference type="InterPro" id="IPR000719">
    <property type="entry name" value="Prot_kinase_dom"/>
</dbReference>
<feature type="repeat" description="WD" evidence="5">
    <location>
        <begin position="566"/>
        <end position="607"/>
    </location>
</feature>
<name>A0A8J3N456_9CHLR</name>
<evidence type="ECO:0000256" key="3">
    <source>
        <dbReference type="ARBA" id="ARBA00022741"/>
    </source>
</evidence>
<evidence type="ECO:0000313" key="8">
    <source>
        <dbReference type="EMBL" id="GHO93752.1"/>
    </source>
</evidence>
<keyword evidence="1 5" id="KW-0853">WD repeat</keyword>
<dbReference type="Proteomes" id="UP000597444">
    <property type="component" value="Unassembled WGS sequence"/>
</dbReference>
<dbReference type="PANTHER" id="PTHR44019">
    <property type="entry name" value="WD REPEAT-CONTAINING PROTEIN 55"/>
    <property type="match status" value="1"/>
</dbReference>
<dbReference type="InterPro" id="IPR001680">
    <property type="entry name" value="WD40_rpt"/>
</dbReference>
<keyword evidence="3 6" id="KW-0547">Nucleotide-binding</keyword>
<comment type="caution">
    <text evidence="8">The sequence shown here is derived from an EMBL/GenBank/DDBJ whole genome shotgun (WGS) entry which is preliminary data.</text>
</comment>
<keyword evidence="9" id="KW-1185">Reference proteome</keyword>
<dbReference type="PROSITE" id="PS50082">
    <property type="entry name" value="WD_REPEATS_2"/>
    <property type="match status" value="6"/>
</dbReference>
<feature type="repeat" description="WD" evidence="5">
    <location>
        <begin position="607"/>
        <end position="641"/>
    </location>
</feature>
<dbReference type="InterPro" id="IPR015943">
    <property type="entry name" value="WD40/YVTN_repeat-like_dom_sf"/>
</dbReference>
<dbReference type="SUPFAM" id="SSF56112">
    <property type="entry name" value="Protein kinase-like (PK-like)"/>
    <property type="match status" value="1"/>
</dbReference>
<dbReference type="PROSITE" id="PS50294">
    <property type="entry name" value="WD_REPEATS_REGION"/>
    <property type="match status" value="4"/>
</dbReference>
<protein>
    <recommendedName>
        <fullName evidence="7">Protein kinase domain-containing protein</fullName>
    </recommendedName>
</protein>
<evidence type="ECO:0000259" key="7">
    <source>
        <dbReference type="PROSITE" id="PS50011"/>
    </source>
</evidence>
<dbReference type="PROSITE" id="PS00107">
    <property type="entry name" value="PROTEIN_KINASE_ATP"/>
    <property type="match status" value="1"/>
</dbReference>
<feature type="repeat" description="WD" evidence="5">
    <location>
        <begin position="465"/>
        <end position="514"/>
    </location>
</feature>
<accession>A0A8J3N456</accession>
<feature type="domain" description="Protein kinase" evidence="7">
    <location>
        <begin position="12"/>
        <end position="269"/>
    </location>
</feature>
<dbReference type="GO" id="GO:0004672">
    <property type="term" value="F:protein kinase activity"/>
    <property type="evidence" value="ECO:0007669"/>
    <property type="project" value="InterPro"/>
</dbReference>
<keyword evidence="4 6" id="KW-0067">ATP-binding</keyword>
<reference evidence="8" key="1">
    <citation type="submission" date="2020-10" db="EMBL/GenBank/DDBJ databases">
        <title>Taxonomic study of unclassified bacteria belonging to the class Ktedonobacteria.</title>
        <authorList>
            <person name="Yabe S."/>
            <person name="Wang C.M."/>
            <person name="Zheng Y."/>
            <person name="Sakai Y."/>
            <person name="Cavaletti L."/>
            <person name="Monciardini P."/>
            <person name="Donadio S."/>
        </authorList>
    </citation>
    <scope>NUCLEOTIDE SEQUENCE</scope>
    <source>
        <strain evidence="8">ID150040</strain>
    </source>
</reference>
<feature type="repeat" description="WD" evidence="5">
    <location>
        <begin position="338"/>
        <end position="379"/>
    </location>
</feature>
<dbReference type="Gene3D" id="1.10.510.10">
    <property type="entry name" value="Transferase(Phosphotransferase) domain 1"/>
    <property type="match status" value="1"/>
</dbReference>
<evidence type="ECO:0000313" key="9">
    <source>
        <dbReference type="Proteomes" id="UP000597444"/>
    </source>
</evidence>
<dbReference type="CDD" id="cd14014">
    <property type="entry name" value="STKc_PknB_like"/>
    <property type="match status" value="1"/>
</dbReference>
<evidence type="ECO:0000256" key="5">
    <source>
        <dbReference type="PROSITE-ProRule" id="PRU00221"/>
    </source>
</evidence>
<dbReference type="Pfam" id="PF00069">
    <property type="entry name" value="Pkinase"/>
    <property type="match status" value="1"/>
</dbReference>
<dbReference type="PROSITE" id="PS00678">
    <property type="entry name" value="WD_REPEATS_1"/>
    <property type="match status" value="3"/>
</dbReference>
<dbReference type="InterPro" id="IPR020472">
    <property type="entry name" value="WD40_PAC1"/>
</dbReference>
<sequence>MVDYIGQRLGNYQLTRLLGEGGFAQVYLGEHIYLSTQAAIKVLNTQVANDEGWFRTEARTIARLVHPNIVRVLEFGIEGSTPFLVMDYAPSGTLRQRHPRGTRLPLATVTSYVRQVAEALQYAHNEKLVHRDVKPENMLVGRNNEILLSDFGIALITQTMGDQGIQNVAGTLPYTAPEQIQGKPRQASDQYSLAIVAYEWLVGDRPFNGSLTEIISQQLAVAPLPLRASVPTIPPAVEQVILTALEKDPDKRFNNILAFALALEQASQLDTSSQQINQPVEVDLAAATILPSSLLAASVANELSAVKPPEPPSVRQEPASFAQAKSQAAPAGTVIARYREHTNAIRSLVWLADGKRIVSVSNEKTVHVWDATTGNKLQTYQDASDAARLVARSADGSLIATAGSDALIRVWNFTTNLLIGTYRGHQGQMVNAMAWSPTQQLLASAATDGTVHVWDANTGQPLTIYRGHTGSVAMLAWSPSESASPPGHGLCIVSGGDDASIQTWEVTTGKTIALYRNQPAKVLGVGWSPNVYTLSPGASTSSRVGCGRADGMIQMWDTTANREVLSYRYPAPVSFVVWSPNGKRFAYASEDKMIEVWDTMTNRKLVTFTHASPPRVMAWSPDGKYIASGGDDTIIQVWVAP</sequence>
<dbReference type="SUPFAM" id="SSF50978">
    <property type="entry name" value="WD40 repeat-like"/>
    <property type="match status" value="1"/>
</dbReference>
<dbReference type="InterPro" id="IPR036322">
    <property type="entry name" value="WD40_repeat_dom_sf"/>
</dbReference>
<dbReference type="InterPro" id="IPR019775">
    <property type="entry name" value="WD40_repeat_CS"/>
</dbReference>
<evidence type="ECO:0000256" key="2">
    <source>
        <dbReference type="ARBA" id="ARBA00022737"/>
    </source>
</evidence>
<dbReference type="Gene3D" id="2.130.10.10">
    <property type="entry name" value="YVTN repeat-like/Quinoprotein amine dehydrogenase"/>
    <property type="match status" value="3"/>
</dbReference>
<evidence type="ECO:0000256" key="1">
    <source>
        <dbReference type="ARBA" id="ARBA00022574"/>
    </source>
</evidence>
<dbReference type="RefSeq" id="WP_220204522.1">
    <property type="nucleotide sequence ID" value="NZ_BNJK01000001.1"/>
</dbReference>
<feature type="repeat" description="WD" evidence="5">
    <location>
        <begin position="380"/>
        <end position="421"/>
    </location>
</feature>
<dbReference type="EMBL" id="BNJK01000001">
    <property type="protein sequence ID" value="GHO93752.1"/>
    <property type="molecule type" value="Genomic_DNA"/>
</dbReference>
<dbReference type="InterPro" id="IPR017441">
    <property type="entry name" value="Protein_kinase_ATP_BS"/>
</dbReference>
<dbReference type="AlphaFoldDB" id="A0A8J3N456"/>
<keyword evidence="2" id="KW-0677">Repeat</keyword>
<feature type="repeat" description="WD" evidence="5">
    <location>
        <begin position="430"/>
        <end position="464"/>
    </location>
</feature>
<dbReference type="SMART" id="SM00320">
    <property type="entry name" value="WD40"/>
    <property type="match status" value="7"/>
</dbReference>
<dbReference type="PANTHER" id="PTHR44019:SF8">
    <property type="entry name" value="POC1 CENTRIOLAR PROTEIN HOMOLOG"/>
    <property type="match status" value="1"/>
</dbReference>
<evidence type="ECO:0000256" key="4">
    <source>
        <dbReference type="ARBA" id="ARBA00022840"/>
    </source>
</evidence>
<organism evidence="8 9">
    <name type="scientific">Reticulibacter mediterranei</name>
    <dbReference type="NCBI Taxonomy" id="2778369"/>
    <lineage>
        <taxon>Bacteria</taxon>
        <taxon>Bacillati</taxon>
        <taxon>Chloroflexota</taxon>
        <taxon>Ktedonobacteria</taxon>
        <taxon>Ktedonobacterales</taxon>
        <taxon>Reticulibacteraceae</taxon>
        <taxon>Reticulibacter</taxon>
    </lineage>
</organism>
<dbReference type="InterPro" id="IPR011009">
    <property type="entry name" value="Kinase-like_dom_sf"/>
</dbReference>
<dbReference type="PRINTS" id="PR00320">
    <property type="entry name" value="GPROTEINBRPT"/>
</dbReference>
<feature type="binding site" evidence="6">
    <location>
        <position position="41"/>
    </location>
    <ligand>
        <name>ATP</name>
        <dbReference type="ChEBI" id="CHEBI:30616"/>
    </ligand>
</feature>
<dbReference type="GO" id="GO:0005524">
    <property type="term" value="F:ATP binding"/>
    <property type="evidence" value="ECO:0007669"/>
    <property type="project" value="UniProtKB-UniRule"/>
</dbReference>
<dbReference type="CDD" id="cd00200">
    <property type="entry name" value="WD40"/>
    <property type="match status" value="1"/>
</dbReference>
<proteinExistence type="predicted"/>
<dbReference type="InterPro" id="IPR050505">
    <property type="entry name" value="WDR55/POC1"/>
</dbReference>
<dbReference type="PROSITE" id="PS50011">
    <property type="entry name" value="PROTEIN_KINASE_DOM"/>
    <property type="match status" value="1"/>
</dbReference>
<evidence type="ECO:0000256" key="6">
    <source>
        <dbReference type="PROSITE-ProRule" id="PRU10141"/>
    </source>
</evidence>
<dbReference type="PROSITE" id="PS00108">
    <property type="entry name" value="PROTEIN_KINASE_ST"/>
    <property type="match status" value="1"/>
</dbReference>
<dbReference type="SMART" id="SM00220">
    <property type="entry name" value="S_TKc"/>
    <property type="match status" value="1"/>
</dbReference>
<dbReference type="Pfam" id="PF00400">
    <property type="entry name" value="WD40"/>
    <property type="match status" value="6"/>
</dbReference>